<keyword evidence="2" id="KW-0378">Hydrolase</keyword>
<reference evidence="6" key="1">
    <citation type="journal article" date="2019" name="Int. J. Syst. Evol. Microbiol.">
        <title>The Global Catalogue of Microorganisms (GCM) 10K type strain sequencing project: providing services to taxonomists for standard genome sequencing and annotation.</title>
        <authorList>
            <consortium name="The Broad Institute Genomics Platform"/>
            <consortium name="The Broad Institute Genome Sequencing Center for Infectious Disease"/>
            <person name="Wu L."/>
            <person name="Ma J."/>
        </authorList>
    </citation>
    <scope>NUCLEOTIDE SEQUENCE [LARGE SCALE GENOMIC DNA]</scope>
    <source>
        <strain evidence="6">CGMCC 1.13574</strain>
    </source>
</reference>
<dbReference type="SMART" id="SM00797">
    <property type="entry name" value="AHS2"/>
    <property type="match status" value="1"/>
</dbReference>
<evidence type="ECO:0000313" key="5">
    <source>
        <dbReference type="EMBL" id="MFC4728212.1"/>
    </source>
</evidence>
<sequence>MSIEVLVPGACTTVQDLGRHGWRHLGVGQAGALDAWAHRIGNLLVGNPASAATLEIALTGPTLRFVRPARIALTGAQIEARVDGLSLPCWSVVDLPAGSVLRLGRCSDGARSHLAIRGGFDLPPVLGSRATDLRGGFGGLDGRALRTGDRLPADAGGTGRLRVAPWWIDAHADLDDALPDPAGVRVLPGEDALAEPTALAATQWRVSASSDRQGLRLDGPPLALAAQVERISAPVFPGTVQLPPDGRPIVLLADAQTHGGYPVIGHVARADLSRLAQRRPGAPLRLVPCTRQEAAAAACVQRHRLARIGEAVAARLRLAPFAALRAGTAPTREHP</sequence>
<dbReference type="Gene3D" id="2.40.100.10">
    <property type="entry name" value="Cyclophilin-like"/>
    <property type="match status" value="1"/>
</dbReference>
<evidence type="ECO:0000313" key="6">
    <source>
        <dbReference type="Proteomes" id="UP001595892"/>
    </source>
</evidence>
<organism evidence="5 6">
    <name type="scientific">Coralloluteibacterium thermophilum</name>
    <dbReference type="NCBI Taxonomy" id="2707049"/>
    <lineage>
        <taxon>Bacteria</taxon>
        <taxon>Pseudomonadati</taxon>
        <taxon>Pseudomonadota</taxon>
        <taxon>Gammaproteobacteria</taxon>
        <taxon>Lysobacterales</taxon>
        <taxon>Lysobacteraceae</taxon>
        <taxon>Coralloluteibacterium</taxon>
    </lineage>
</organism>
<dbReference type="Pfam" id="PF02626">
    <property type="entry name" value="CT_A_B"/>
    <property type="match status" value="1"/>
</dbReference>
<dbReference type="PANTHER" id="PTHR43309:SF3">
    <property type="entry name" value="5-OXOPROLINASE SUBUNIT C"/>
    <property type="match status" value="1"/>
</dbReference>
<evidence type="ECO:0000259" key="4">
    <source>
        <dbReference type="SMART" id="SM00797"/>
    </source>
</evidence>
<feature type="domain" description="Carboxyltransferase" evidence="4">
    <location>
        <begin position="24"/>
        <end position="305"/>
    </location>
</feature>
<dbReference type="Proteomes" id="UP001595892">
    <property type="component" value="Unassembled WGS sequence"/>
</dbReference>
<dbReference type="InterPro" id="IPR003778">
    <property type="entry name" value="CT_A_B"/>
</dbReference>
<evidence type="ECO:0000256" key="2">
    <source>
        <dbReference type="ARBA" id="ARBA00022801"/>
    </source>
</evidence>
<dbReference type="InterPro" id="IPR052708">
    <property type="entry name" value="PxpC"/>
</dbReference>
<dbReference type="RefSeq" id="WP_377004238.1">
    <property type="nucleotide sequence ID" value="NZ_JBHSGG010000023.1"/>
</dbReference>
<dbReference type="NCBIfam" id="TIGR00724">
    <property type="entry name" value="urea_amlyse_rel"/>
    <property type="match status" value="1"/>
</dbReference>
<keyword evidence="6" id="KW-1185">Reference proteome</keyword>
<comment type="caution">
    <text evidence="5">The sequence shown here is derived from an EMBL/GenBank/DDBJ whole genome shotgun (WGS) entry which is preliminary data.</text>
</comment>
<dbReference type="PANTHER" id="PTHR43309">
    <property type="entry name" value="5-OXOPROLINASE SUBUNIT C"/>
    <property type="match status" value="1"/>
</dbReference>
<evidence type="ECO:0000256" key="1">
    <source>
        <dbReference type="ARBA" id="ARBA00022741"/>
    </source>
</evidence>
<protein>
    <submittedName>
        <fullName evidence="5">Biotin-dependent carboxyltransferase family protein</fullName>
    </submittedName>
</protein>
<keyword evidence="1" id="KW-0547">Nucleotide-binding</keyword>
<evidence type="ECO:0000256" key="3">
    <source>
        <dbReference type="ARBA" id="ARBA00022840"/>
    </source>
</evidence>
<proteinExistence type="predicted"/>
<dbReference type="InterPro" id="IPR029000">
    <property type="entry name" value="Cyclophilin-like_dom_sf"/>
</dbReference>
<gene>
    <name evidence="5" type="ORF">ACFO3Q_08530</name>
</gene>
<dbReference type="SUPFAM" id="SSF50891">
    <property type="entry name" value="Cyclophilin-like"/>
    <property type="match status" value="1"/>
</dbReference>
<name>A0ABV9NIP6_9GAMM</name>
<dbReference type="EMBL" id="JBHSGG010000023">
    <property type="protein sequence ID" value="MFC4728212.1"/>
    <property type="molecule type" value="Genomic_DNA"/>
</dbReference>
<accession>A0ABV9NIP6</accession>
<keyword evidence="3" id="KW-0067">ATP-binding</keyword>